<name>A0A4Y2DL25_ARAVE</name>
<dbReference type="OrthoDB" id="6432421at2759"/>
<keyword evidence="6" id="KW-1015">Disulfide bond</keyword>
<protein>
    <submittedName>
        <fullName evidence="9">Carboxypeptidase inhibitor SmCI</fullName>
    </submittedName>
</protein>
<dbReference type="PANTHER" id="PTHR10083">
    <property type="entry name" value="KUNITZ-TYPE PROTEASE INHIBITOR-RELATED"/>
    <property type="match status" value="1"/>
</dbReference>
<dbReference type="InterPro" id="IPR036880">
    <property type="entry name" value="Kunitz_BPTI_sf"/>
</dbReference>
<dbReference type="SMART" id="SM00131">
    <property type="entry name" value="KU"/>
    <property type="match status" value="2"/>
</dbReference>
<keyword evidence="4 7" id="KW-0732">Signal</keyword>
<proteinExistence type="predicted"/>
<sequence>MKFFIGILLLGVVFAKQEECGENAHFAKCGTACPLTCDNLDNRPNFCVAMCVMGCQCDEGFVKTRTGSCVKPEDCPQTRSDKIEDVDCLARPVTGVCRAMSRLLSRFYYDAAEERCKQFIYGGCRGNTNNFKTEEDCKAICGARFAKSRTACVEDKKVGPCRGAFPRFFFDKQTGQCGSFNYGGCEGNSNNFMSKEDCEAVCIN</sequence>
<dbReference type="InterPro" id="IPR036084">
    <property type="entry name" value="Ser_inhib-like_sf"/>
</dbReference>
<dbReference type="CDD" id="cd00109">
    <property type="entry name" value="Kunitz-type"/>
    <property type="match status" value="2"/>
</dbReference>
<feature type="signal peptide" evidence="7">
    <location>
        <begin position="1"/>
        <end position="15"/>
    </location>
</feature>
<dbReference type="InterPro" id="IPR002223">
    <property type="entry name" value="Kunitz_BPTI"/>
</dbReference>
<keyword evidence="3" id="KW-0646">Protease inhibitor</keyword>
<evidence type="ECO:0000256" key="2">
    <source>
        <dbReference type="ARBA" id="ARBA00022525"/>
    </source>
</evidence>
<dbReference type="InterPro" id="IPR020901">
    <property type="entry name" value="Prtase_inh_Kunz-CS"/>
</dbReference>
<dbReference type="Pfam" id="PF00014">
    <property type="entry name" value="Kunitz_BPTI"/>
    <property type="match status" value="2"/>
</dbReference>
<dbReference type="InterPro" id="IPR002919">
    <property type="entry name" value="TIL_dom"/>
</dbReference>
<feature type="domain" description="BPTI/Kunitz inhibitor" evidence="8">
    <location>
        <begin position="152"/>
        <end position="202"/>
    </location>
</feature>
<dbReference type="Gene3D" id="4.10.410.10">
    <property type="entry name" value="Pancreatic trypsin inhibitor Kunitz domain"/>
    <property type="match status" value="2"/>
</dbReference>
<evidence type="ECO:0000256" key="5">
    <source>
        <dbReference type="ARBA" id="ARBA00022900"/>
    </source>
</evidence>
<comment type="caution">
    <text evidence="9">The sequence shown here is derived from an EMBL/GenBank/DDBJ whole genome shotgun (WGS) entry which is preliminary data.</text>
</comment>
<dbReference type="SUPFAM" id="SSF57567">
    <property type="entry name" value="Serine protease inhibitors"/>
    <property type="match status" value="1"/>
</dbReference>
<evidence type="ECO:0000256" key="7">
    <source>
        <dbReference type="SAM" id="SignalP"/>
    </source>
</evidence>
<evidence type="ECO:0000256" key="6">
    <source>
        <dbReference type="ARBA" id="ARBA00023157"/>
    </source>
</evidence>
<evidence type="ECO:0000256" key="1">
    <source>
        <dbReference type="ARBA" id="ARBA00004613"/>
    </source>
</evidence>
<dbReference type="PROSITE" id="PS50279">
    <property type="entry name" value="BPTI_KUNITZ_2"/>
    <property type="match status" value="2"/>
</dbReference>
<evidence type="ECO:0000259" key="8">
    <source>
        <dbReference type="PROSITE" id="PS50279"/>
    </source>
</evidence>
<dbReference type="AlphaFoldDB" id="A0A4Y2DL25"/>
<reference evidence="9 10" key="1">
    <citation type="journal article" date="2019" name="Sci. Rep.">
        <title>Orb-weaving spider Araneus ventricosus genome elucidates the spidroin gene catalogue.</title>
        <authorList>
            <person name="Kono N."/>
            <person name="Nakamura H."/>
            <person name="Ohtoshi R."/>
            <person name="Moran D.A.P."/>
            <person name="Shinohara A."/>
            <person name="Yoshida Y."/>
            <person name="Fujiwara M."/>
            <person name="Mori M."/>
            <person name="Tomita M."/>
            <person name="Arakawa K."/>
        </authorList>
    </citation>
    <scope>NUCLEOTIDE SEQUENCE [LARGE SCALE GENOMIC DNA]</scope>
</reference>
<dbReference type="PANTHER" id="PTHR10083:SF374">
    <property type="entry name" value="BPTI_KUNITZ INHIBITOR DOMAIN-CONTAINING PROTEIN"/>
    <property type="match status" value="1"/>
</dbReference>
<dbReference type="FunFam" id="4.10.410.10:FF:000020">
    <property type="entry name" value="Collagen, type VI, alpha 3"/>
    <property type="match status" value="1"/>
</dbReference>
<dbReference type="GO" id="GO:0005615">
    <property type="term" value="C:extracellular space"/>
    <property type="evidence" value="ECO:0007669"/>
    <property type="project" value="TreeGrafter"/>
</dbReference>
<keyword evidence="5" id="KW-0722">Serine protease inhibitor</keyword>
<dbReference type="GO" id="GO:0004867">
    <property type="term" value="F:serine-type endopeptidase inhibitor activity"/>
    <property type="evidence" value="ECO:0007669"/>
    <property type="project" value="UniProtKB-KW"/>
</dbReference>
<keyword evidence="2" id="KW-0964">Secreted</keyword>
<accession>A0A4Y2DL25</accession>
<evidence type="ECO:0000313" key="9">
    <source>
        <dbReference type="EMBL" id="GBM17493.1"/>
    </source>
</evidence>
<evidence type="ECO:0000256" key="4">
    <source>
        <dbReference type="ARBA" id="ARBA00022729"/>
    </source>
</evidence>
<keyword evidence="10" id="KW-1185">Reference proteome</keyword>
<dbReference type="Gene3D" id="2.10.25.10">
    <property type="entry name" value="Laminin"/>
    <property type="match status" value="1"/>
</dbReference>
<dbReference type="PROSITE" id="PS00280">
    <property type="entry name" value="BPTI_KUNITZ_1"/>
    <property type="match status" value="2"/>
</dbReference>
<dbReference type="EMBL" id="BGPR01000389">
    <property type="protein sequence ID" value="GBM17493.1"/>
    <property type="molecule type" value="Genomic_DNA"/>
</dbReference>
<feature type="domain" description="BPTI/Kunitz inhibitor" evidence="8">
    <location>
        <begin position="88"/>
        <end position="141"/>
    </location>
</feature>
<evidence type="ECO:0000313" key="10">
    <source>
        <dbReference type="Proteomes" id="UP000499080"/>
    </source>
</evidence>
<organism evidence="9 10">
    <name type="scientific">Araneus ventricosus</name>
    <name type="common">Orbweaver spider</name>
    <name type="synonym">Epeira ventricosa</name>
    <dbReference type="NCBI Taxonomy" id="182803"/>
    <lineage>
        <taxon>Eukaryota</taxon>
        <taxon>Metazoa</taxon>
        <taxon>Ecdysozoa</taxon>
        <taxon>Arthropoda</taxon>
        <taxon>Chelicerata</taxon>
        <taxon>Arachnida</taxon>
        <taxon>Araneae</taxon>
        <taxon>Araneomorphae</taxon>
        <taxon>Entelegynae</taxon>
        <taxon>Araneoidea</taxon>
        <taxon>Araneidae</taxon>
        <taxon>Araneus</taxon>
    </lineage>
</organism>
<gene>
    <name evidence="9" type="primary">VKT1_2</name>
    <name evidence="9" type="ORF">AVEN_193780_1</name>
</gene>
<dbReference type="Pfam" id="PF01826">
    <property type="entry name" value="TIL"/>
    <property type="match status" value="1"/>
</dbReference>
<dbReference type="InterPro" id="IPR050098">
    <property type="entry name" value="TFPI/VKTCI-like"/>
</dbReference>
<feature type="chain" id="PRO_5021212467" evidence="7">
    <location>
        <begin position="16"/>
        <end position="204"/>
    </location>
</feature>
<comment type="subcellular location">
    <subcellularLocation>
        <location evidence="1">Secreted</location>
    </subcellularLocation>
</comment>
<dbReference type="PRINTS" id="PR00759">
    <property type="entry name" value="BASICPTASE"/>
</dbReference>
<dbReference type="Proteomes" id="UP000499080">
    <property type="component" value="Unassembled WGS sequence"/>
</dbReference>
<dbReference type="CDD" id="cd19941">
    <property type="entry name" value="TIL"/>
    <property type="match status" value="1"/>
</dbReference>
<dbReference type="SUPFAM" id="SSF57362">
    <property type="entry name" value="BPTI-like"/>
    <property type="match status" value="2"/>
</dbReference>
<evidence type="ECO:0000256" key="3">
    <source>
        <dbReference type="ARBA" id="ARBA00022690"/>
    </source>
</evidence>